<dbReference type="AlphaFoldDB" id="A0A3R9E802"/>
<dbReference type="SUPFAM" id="SSF52091">
    <property type="entry name" value="SpoIIaa-like"/>
    <property type="match status" value="1"/>
</dbReference>
<evidence type="ECO:0000313" key="2">
    <source>
        <dbReference type="Proteomes" id="UP000267081"/>
    </source>
</evidence>
<dbReference type="InterPro" id="IPR036513">
    <property type="entry name" value="STAS_dom_sf"/>
</dbReference>
<evidence type="ECO:0008006" key="3">
    <source>
        <dbReference type="Google" id="ProtNLM"/>
    </source>
</evidence>
<dbReference type="Gene3D" id="3.30.750.24">
    <property type="entry name" value="STAS domain"/>
    <property type="match status" value="1"/>
</dbReference>
<gene>
    <name evidence="1" type="ORF">EIY87_00900</name>
</gene>
<evidence type="ECO:0000313" key="1">
    <source>
        <dbReference type="EMBL" id="RSD26010.1"/>
    </source>
</evidence>
<name>A0A3R9E802_9PSEU</name>
<comment type="caution">
    <text evidence="1">The sequence shown here is derived from an EMBL/GenBank/DDBJ whole genome shotgun (WGS) entry which is preliminary data.</text>
</comment>
<dbReference type="EMBL" id="RSEC01000007">
    <property type="protein sequence ID" value="RSD26010.1"/>
    <property type="molecule type" value="Genomic_DNA"/>
</dbReference>
<organism evidence="1 2">
    <name type="scientific">Amycolatopsis eburnea</name>
    <dbReference type="NCBI Taxonomy" id="2267691"/>
    <lineage>
        <taxon>Bacteria</taxon>
        <taxon>Bacillati</taxon>
        <taxon>Actinomycetota</taxon>
        <taxon>Actinomycetes</taxon>
        <taxon>Pseudonocardiales</taxon>
        <taxon>Pseudonocardiaceae</taxon>
        <taxon>Amycolatopsis</taxon>
    </lineage>
</organism>
<dbReference type="OrthoDB" id="3656108at2"/>
<dbReference type="Proteomes" id="UP000267081">
    <property type="component" value="Unassembled WGS sequence"/>
</dbReference>
<sequence>MSVEANAGEWLRVRLPEEIDTASVSATLARLAAAGHDAPLDLDLADATTVDITGLMVLLSVLDERSAARQETLISLPRNPAMTDFLLECSFASAAAMVSRSQFGTLHWADGALPIRDQVRLLRPVPNRPSGTAYERLGDERFFGFLTYSFQAEPQIASIVATEWSRWRGPVVLSFLDTALSHRGAEVARVLIYELLTNAVLHPGGDLLTVGSWVTETESGAPEQLVISLWDNGDSMVRTLRTSLSANQPIRVAEAAVDDAFAVEPLGWHPRSAEYTARWTPGAAATDEELLLASVFPGISHRTTTAPSHSITRTRELPQEYGLHALYRCAIDLFGGSLEIRTGNQQLNLASAPGQRRRGPRRYRARLAHVAGRPFHGNLLTVRLPLRHAR</sequence>
<reference evidence="1 2" key="1">
    <citation type="submission" date="2018-12" db="EMBL/GenBank/DDBJ databases">
        <title>Amycolatopsis eburnea sp. nov. actinomycete associate with arbuscular mycorrhiza fungal spore.</title>
        <authorList>
            <person name="Lumyong S."/>
            <person name="Chaiya L."/>
        </authorList>
    </citation>
    <scope>NUCLEOTIDE SEQUENCE [LARGE SCALE GENOMIC DNA]</scope>
    <source>
        <strain evidence="1 2">GLM-1</strain>
    </source>
</reference>
<dbReference type="RefSeq" id="WP_125305706.1">
    <property type="nucleotide sequence ID" value="NZ_RSEC01000007.1"/>
</dbReference>
<keyword evidence="2" id="KW-1185">Reference proteome</keyword>
<protein>
    <recommendedName>
        <fullName evidence="3">STAS domain-containing protein</fullName>
    </recommendedName>
</protein>
<accession>A0A3R9E802</accession>
<proteinExistence type="predicted"/>